<dbReference type="CDD" id="cd12164">
    <property type="entry name" value="GDH_like_2"/>
    <property type="match status" value="1"/>
</dbReference>
<dbReference type="EMBL" id="JAXOJX010000008">
    <property type="protein sequence ID" value="MDZ5456431.1"/>
    <property type="molecule type" value="Genomic_DNA"/>
</dbReference>
<evidence type="ECO:0000259" key="3">
    <source>
        <dbReference type="Pfam" id="PF02826"/>
    </source>
</evidence>
<evidence type="ECO:0000313" key="4">
    <source>
        <dbReference type="EMBL" id="MDZ5456431.1"/>
    </source>
</evidence>
<comment type="caution">
    <text evidence="4">The sequence shown here is derived from an EMBL/GenBank/DDBJ whole genome shotgun (WGS) entry which is preliminary data.</text>
</comment>
<dbReference type="PROSITE" id="PS00895">
    <property type="entry name" value="3_HYDROXYISOBUT_DH"/>
    <property type="match status" value="1"/>
</dbReference>
<organism evidence="4 5">
    <name type="scientific">Azohydromonas lata</name>
    <dbReference type="NCBI Taxonomy" id="45677"/>
    <lineage>
        <taxon>Bacteria</taxon>
        <taxon>Pseudomonadati</taxon>
        <taxon>Pseudomonadota</taxon>
        <taxon>Betaproteobacteria</taxon>
        <taxon>Burkholderiales</taxon>
        <taxon>Sphaerotilaceae</taxon>
        <taxon>Azohydromonas</taxon>
    </lineage>
</organism>
<name>A0ABU5IBF1_9BURK</name>
<feature type="domain" description="D-isomer specific 2-hydroxyacid dehydrogenase NAD-binding" evidence="3">
    <location>
        <begin position="101"/>
        <end position="273"/>
    </location>
</feature>
<dbReference type="PANTHER" id="PTHR43333:SF1">
    <property type="entry name" value="D-ISOMER SPECIFIC 2-HYDROXYACID DEHYDROGENASE NAD-BINDING DOMAIN-CONTAINING PROTEIN"/>
    <property type="match status" value="1"/>
</dbReference>
<keyword evidence="5" id="KW-1185">Reference proteome</keyword>
<dbReference type="Gene3D" id="3.40.50.720">
    <property type="entry name" value="NAD(P)-binding Rossmann-like Domain"/>
    <property type="match status" value="2"/>
</dbReference>
<evidence type="ECO:0000313" key="5">
    <source>
        <dbReference type="Proteomes" id="UP001293718"/>
    </source>
</evidence>
<accession>A0ABU5IBF1</accession>
<dbReference type="InterPro" id="IPR002204">
    <property type="entry name" value="3-OH-isobutyrate_DH-rel_CS"/>
</dbReference>
<dbReference type="InterPro" id="IPR036291">
    <property type="entry name" value="NAD(P)-bd_dom_sf"/>
</dbReference>
<dbReference type="InterPro" id="IPR006140">
    <property type="entry name" value="D-isomer_DH_NAD-bd"/>
</dbReference>
<dbReference type="SUPFAM" id="SSF51735">
    <property type="entry name" value="NAD(P)-binding Rossmann-fold domains"/>
    <property type="match status" value="1"/>
</dbReference>
<sequence>MRLALVGQLGAAERQSWLTALQAALPQAEWVEAQPGAEVDVALVANPPPGSLRGLTGLQLIQSLWAGVDRLLADDTLPPGVPIARMVDPAMSTAMAETALWAVLSLHRGFFDYARQQREGVWKHLPQRRTDEVGVTVLGLGEMGLAAARRLVAQGYRVAGWSARPRSEPGIECVSGDAELPALLARSEIVVNLLPLTPATRGLFDAARLSLLPQGASLVNLARGGHVVEADLLAALDAGRLRHAVLDVFQAEPLAADHPFWTHPRVTVLPHAAALTDARSAAEVAAQNVRAVLAGELPLHRVESGRGY</sequence>
<dbReference type="Proteomes" id="UP001293718">
    <property type="component" value="Unassembled WGS sequence"/>
</dbReference>
<proteinExistence type="predicted"/>
<keyword evidence="2" id="KW-0520">NAD</keyword>
<reference evidence="4 5" key="1">
    <citation type="submission" date="2023-11" db="EMBL/GenBank/DDBJ databases">
        <title>Draft genome of Azohydromonas lata strain H1 (DSM1123), a polyhydroxyalkanoate producer.</title>
        <authorList>
            <person name="Traversa D."/>
            <person name="D'Addabbo P."/>
            <person name="Pazzani C."/>
            <person name="Manzari C."/>
            <person name="Chiara M."/>
            <person name="Scrascia M."/>
        </authorList>
    </citation>
    <scope>NUCLEOTIDE SEQUENCE [LARGE SCALE GENOMIC DNA]</scope>
    <source>
        <strain evidence="4 5">H1</strain>
    </source>
</reference>
<dbReference type="Pfam" id="PF02826">
    <property type="entry name" value="2-Hacid_dh_C"/>
    <property type="match status" value="1"/>
</dbReference>
<evidence type="ECO:0000256" key="2">
    <source>
        <dbReference type="ARBA" id="ARBA00023027"/>
    </source>
</evidence>
<keyword evidence="1" id="KW-0560">Oxidoreductase</keyword>
<gene>
    <name evidence="4" type="ORF">SM757_07575</name>
</gene>
<protein>
    <submittedName>
        <fullName evidence="4">Glyoxylate/hydroxypyruvate reductase A</fullName>
    </submittedName>
</protein>
<dbReference type="RefSeq" id="WP_322464984.1">
    <property type="nucleotide sequence ID" value="NZ_JAXOJX010000008.1"/>
</dbReference>
<dbReference type="PANTHER" id="PTHR43333">
    <property type="entry name" value="2-HACID_DH_C DOMAIN-CONTAINING PROTEIN"/>
    <property type="match status" value="1"/>
</dbReference>
<evidence type="ECO:0000256" key="1">
    <source>
        <dbReference type="ARBA" id="ARBA00023002"/>
    </source>
</evidence>